<dbReference type="PROSITE" id="PS50928">
    <property type="entry name" value="ABC_TM1"/>
    <property type="match status" value="1"/>
</dbReference>
<dbReference type="NCBIfam" id="NF045476">
    <property type="entry name" value="Opp4C"/>
    <property type="match status" value="1"/>
</dbReference>
<dbReference type="GO" id="GO:0005886">
    <property type="term" value="C:plasma membrane"/>
    <property type="evidence" value="ECO:0007669"/>
    <property type="project" value="UniProtKB-SubCell"/>
</dbReference>
<comment type="similarity">
    <text evidence="7">Belongs to the binding-protein-dependent transport system permease family.</text>
</comment>
<evidence type="ECO:0000256" key="3">
    <source>
        <dbReference type="ARBA" id="ARBA00022475"/>
    </source>
</evidence>
<gene>
    <name evidence="9" type="ORF">A2W05_06745</name>
</gene>
<dbReference type="InterPro" id="IPR053523">
    <property type="entry name" value="Oligopeptide_permease_AppC"/>
</dbReference>
<keyword evidence="2 7" id="KW-0813">Transport</keyword>
<proteinExistence type="inferred from homology"/>
<feature type="transmembrane region" description="Helical" evidence="7">
    <location>
        <begin position="134"/>
        <end position="152"/>
    </location>
</feature>
<keyword evidence="6 7" id="KW-0472">Membrane</keyword>
<dbReference type="Pfam" id="PF12911">
    <property type="entry name" value="OppC_N"/>
    <property type="match status" value="1"/>
</dbReference>
<evidence type="ECO:0000256" key="7">
    <source>
        <dbReference type="RuleBase" id="RU363032"/>
    </source>
</evidence>
<comment type="caution">
    <text evidence="9">The sequence shown here is derived from an EMBL/GenBank/DDBJ whole genome shotgun (WGS) entry which is preliminary data.</text>
</comment>
<dbReference type="InterPro" id="IPR050366">
    <property type="entry name" value="BP-dependent_transpt_permease"/>
</dbReference>
<accession>A0A1F7RU31</accession>
<feature type="domain" description="ABC transmembrane type-1" evidence="8">
    <location>
        <begin position="70"/>
        <end position="259"/>
    </location>
</feature>
<comment type="subcellular location">
    <subcellularLocation>
        <location evidence="1 7">Cell membrane</location>
        <topology evidence="1 7">Multi-pass membrane protein</topology>
    </subcellularLocation>
</comment>
<feature type="transmembrane region" description="Helical" evidence="7">
    <location>
        <begin position="191"/>
        <end position="216"/>
    </location>
</feature>
<evidence type="ECO:0000313" key="9">
    <source>
        <dbReference type="EMBL" id="OGL44608.1"/>
    </source>
</evidence>
<dbReference type="EMBL" id="MGDE01000175">
    <property type="protein sequence ID" value="OGL44608.1"/>
    <property type="molecule type" value="Genomic_DNA"/>
</dbReference>
<dbReference type="AlphaFoldDB" id="A0A1F7RU31"/>
<dbReference type="InterPro" id="IPR035906">
    <property type="entry name" value="MetI-like_sf"/>
</dbReference>
<feature type="transmembrane region" description="Helical" evidence="7">
    <location>
        <begin position="109"/>
        <end position="128"/>
    </location>
</feature>
<name>A0A1F7RU31_9BACT</name>
<dbReference type="InterPro" id="IPR025966">
    <property type="entry name" value="OppC_N"/>
</dbReference>
<evidence type="ECO:0000256" key="5">
    <source>
        <dbReference type="ARBA" id="ARBA00022989"/>
    </source>
</evidence>
<keyword evidence="5 7" id="KW-1133">Transmembrane helix</keyword>
<evidence type="ECO:0000313" key="10">
    <source>
        <dbReference type="Proteomes" id="UP000178797"/>
    </source>
</evidence>
<evidence type="ECO:0000256" key="1">
    <source>
        <dbReference type="ARBA" id="ARBA00004651"/>
    </source>
</evidence>
<sequence length="273" mass="29492">WKNFKRNKLAITGGIIVITLFLVSLFASFISPSDPGKIDVKEILLPPSSEHIFGTDELGRDVLSRVIYGSRISLKVGFVAVGIATIIGIIVGLISGYYGSLIDSVMMRFVDIMLCFPTFFLILAVIAILEPSIYNIMIVIGITGWMGVARLIRAEVLSLRRREFILAAKSVGASDFVIIMKHILPNAMAPVLVAATLGVAGAILTESALSFLGIGVQPPTPSWGNILTSGKDNIEIAWWLSLFPGLAILITVLGYNLLGEGIRDAIDPRLRGR</sequence>
<dbReference type="InterPro" id="IPR000515">
    <property type="entry name" value="MetI-like"/>
</dbReference>
<keyword evidence="4 7" id="KW-0812">Transmembrane</keyword>
<dbReference type="CDD" id="cd06261">
    <property type="entry name" value="TM_PBP2"/>
    <property type="match status" value="1"/>
</dbReference>
<feature type="transmembrane region" description="Helical" evidence="7">
    <location>
        <begin position="236"/>
        <end position="258"/>
    </location>
</feature>
<dbReference type="SUPFAM" id="SSF161098">
    <property type="entry name" value="MetI-like"/>
    <property type="match status" value="1"/>
</dbReference>
<evidence type="ECO:0000259" key="8">
    <source>
        <dbReference type="PROSITE" id="PS50928"/>
    </source>
</evidence>
<evidence type="ECO:0000256" key="4">
    <source>
        <dbReference type="ARBA" id="ARBA00022692"/>
    </source>
</evidence>
<dbReference type="PANTHER" id="PTHR43386:SF1">
    <property type="entry name" value="D,D-DIPEPTIDE TRANSPORT SYSTEM PERMEASE PROTEIN DDPC-RELATED"/>
    <property type="match status" value="1"/>
</dbReference>
<dbReference type="Gene3D" id="1.10.3720.10">
    <property type="entry name" value="MetI-like"/>
    <property type="match status" value="1"/>
</dbReference>
<protein>
    <submittedName>
        <fullName evidence="9">Peptide ABC transporter permease</fullName>
    </submittedName>
</protein>
<dbReference type="GO" id="GO:0055085">
    <property type="term" value="P:transmembrane transport"/>
    <property type="evidence" value="ECO:0007669"/>
    <property type="project" value="InterPro"/>
</dbReference>
<dbReference type="PANTHER" id="PTHR43386">
    <property type="entry name" value="OLIGOPEPTIDE TRANSPORT SYSTEM PERMEASE PROTEIN APPC"/>
    <property type="match status" value="1"/>
</dbReference>
<feature type="transmembrane region" description="Helical" evidence="7">
    <location>
        <begin position="76"/>
        <end position="97"/>
    </location>
</feature>
<dbReference type="Pfam" id="PF00528">
    <property type="entry name" value="BPD_transp_1"/>
    <property type="match status" value="1"/>
</dbReference>
<feature type="transmembrane region" description="Helical" evidence="7">
    <location>
        <begin position="9"/>
        <end position="30"/>
    </location>
</feature>
<reference evidence="9 10" key="1">
    <citation type="journal article" date="2016" name="Nat. Commun.">
        <title>Thousands of microbial genomes shed light on interconnected biogeochemical processes in an aquifer system.</title>
        <authorList>
            <person name="Anantharaman K."/>
            <person name="Brown C.T."/>
            <person name="Hug L.A."/>
            <person name="Sharon I."/>
            <person name="Castelle C.J."/>
            <person name="Probst A.J."/>
            <person name="Thomas B.C."/>
            <person name="Singh A."/>
            <person name="Wilkins M.J."/>
            <person name="Karaoz U."/>
            <person name="Brodie E.L."/>
            <person name="Williams K.H."/>
            <person name="Hubbard S.S."/>
            <person name="Banfield J.F."/>
        </authorList>
    </citation>
    <scope>NUCLEOTIDE SEQUENCE [LARGE SCALE GENOMIC DNA]</scope>
</reference>
<evidence type="ECO:0000256" key="6">
    <source>
        <dbReference type="ARBA" id="ARBA00023136"/>
    </source>
</evidence>
<keyword evidence="3" id="KW-1003">Cell membrane</keyword>
<feature type="non-terminal residue" evidence="9">
    <location>
        <position position="1"/>
    </location>
</feature>
<dbReference type="Proteomes" id="UP000178797">
    <property type="component" value="Unassembled WGS sequence"/>
</dbReference>
<evidence type="ECO:0000256" key="2">
    <source>
        <dbReference type="ARBA" id="ARBA00022448"/>
    </source>
</evidence>
<organism evidence="9 10">
    <name type="scientific">Candidatus Schekmanbacteria bacterium RBG_16_38_10</name>
    <dbReference type="NCBI Taxonomy" id="1817879"/>
    <lineage>
        <taxon>Bacteria</taxon>
        <taxon>Candidatus Schekmaniibacteriota</taxon>
    </lineage>
</organism>